<comment type="similarity">
    <text evidence="2">Belongs to the SusD family.</text>
</comment>
<dbReference type="AlphaFoldDB" id="A0AAW6MCK0"/>
<dbReference type="RefSeq" id="WP_338150696.1">
    <property type="nucleotide sequence ID" value="NZ_JARFID010000413.1"/>
</dbReference>
<feature type="non-terminal residue" evidence="7">
    <location>
        <position position="1"/>
    </location>
</feature>
<dbReference type="Pfam" id="PF07980">
    <property type="entry name" value="SusD_RagB"/>
    <property type="match status" value="1"/>
</dbReference>
<dbReference type="InterPro" id="IPR012944">
    <property type="entry name" value="SusD_RagB_dom"/>
</dbReference>
<accession>A0AAW6MCK0</accession>
<keyword evidence="3" id="KW-0732">Signal</keyword>
<sequence>KEYISYIPNSMGGGAGYGDYRIVTPSKIFGNAMSSVTLDLIDEYRMADGRAFSEDTPEEKSGNAVGQDATFSGDYRLSGLRAHRDNGREPRFYATTGFNGCVWP</sequence>
<gene>
    <name evidence="7" type="ORF">PZH42_28020</name>
</gene>
<evidence type="ECO:0000256" key="1">
    <source>
        <dbReference type="ARBA" id="ARBA00004442"/>
    </source>
</evidence>
<name>A0AAW6MCK0_9BACE</name>
<keyword evidence="5" id="KW-0998">Cell outer membrane</keyword>
<proteinExistence type="inferred from homology"/>
<organism evidence="7 8">
    <name type="scientific">Bacteroides cellulosilyticus</name>
    <dbReference type="NCBI Taxonomy" id="246787"/>
    <lineage>
        <taxon>Bacteria</taxon>
        <taxon>Pseudomonadati</taxon>
        <taxon>Bacteroidota</taxon>
        <taxon>Bacteroidia</taxon>
        <taxon>Bacteroidales</taxon>
        <taxon>Bacteroidaceae</taxon>
        <taxon>Bacteroides</taxon>
    </lineage>
</organism>
<evidence type="ECO:0000256" key="2">
    <source>
        <dbReference type="ARBA" id="ARBA00006275"/>
    </source>
</evidence>
<dbReference type="InterPro" id="IPR011990">
    <property type="entry name" value="TPR-like_helical_dom_sf"/>
</dbReference>
<comment type="caution">
    <text evidence="7">The sequence shown here is derived from an EMBL/GenBank/DDBJ whole genome shotgun (WGS) entry which is preliminary data.</text>
</comment>
<evidence type="ECO:0000259" key="6">
    <source>
        <dbReference type="Pfam" id="PF07980"/>
    </source>
</evidence>
<dbReference type="SUPFAM" id="SSF48452">
    <property type="entry name" value="TPR-like"/>
    <property type="match status" value="1"/>
</dbReference>
<evidence type="ECO:0000256" key="3">
    <source>
        <dbReference type="ARBA" id="ARBA00022729"/>
    </source>
</evidence>
<keyword evidence="4" id="KW-0472">Membrane</keyword>
<evidence type="ECO:0000313" key="7">
    <source>
        <dbReference type="EMBL" id="MDE8697893.1"/>
    </source>
</evidence>
<dbReference type="EMBL" id="JARFID010000413">
    <property type="protein sequence ID" value="MDE8697893.1"/>
    <property type="molecule type" value="Genomic_DNA"/>
</dbReference>
<dbReference type="Proteomes" id="UP001221924">
    <property type="component" value="Unassembled WGS sequence"/>
</dbReference>
<dbReference type="GO" id="GO:0009279">
    <property type="term" value="C:cell outer membrane"/>
    <property type="evidence" value="ECO:0007669"/>
    <property type="project" value="UniProtKB-SubCell"/>
</dbReference>
<protein>
    <submittedName>
        <fullName evidence="7">RagB/SusD family nutrient uptake outer membrane protein</fullName>
    </submittedName>
</protein>
<feature type="domain" description="RagB/SusD" evidence="6">
    <location>
        <begin position="30"/>
        <end position="103"/>
    </location>
</feature>
<dbReference type="Gene3D" id="1.25.40.390">
    <property type="match status" value="1"/>
</dbReference>
<evidence type="ECO:0000313" key="8">
    <source>
        <dbReference type="Proteomes" id="UP001221924"/>
    </source>
</evidence>
<evidence type="ECO:0000256" key="5">
    <source>
        <dbReference type="ARBA" id="ARBA00023237"/>
    </source>
</evidence>
<reference evidence="7" key="1">
    <citation type="submission" date="2023-03" db="EMBL/GenBank/DDBJ databases">
        <title>DFI Biobank Strains.</title>
        <authorList>
            <person name="Mostad J."/>
            <person name="Paddock L."/>
            <person name="Medina S."/>
            <person name="Waligurski E."/>
            <person name="Barat B."/>
            <person name="Smith R."/>
            <person name="Burgo V."/>
            <person name="Metcalfe C."/>
            <person name="Woodson C."/>
            <person name="Sundararajan A."/>
            <person name="Ramaswamy R."/>
            <person name="Lin H."/>
            <person name="Pamer E.G."/>
        </authorList>
    </citation>
    <scope>NUCLEOTIDE SEQUENCE</scope>
    <source>
        <strain evidence="7">DFI.9.5</strain>
    </source>
</reference>
<feature type="non-terminal residue" evidence="7">
    <location>
        <position position="104"/>
    </location>
</feature>
<comment type="subcellular location">
    <subcellularLocation>
        <location evidence="1">Cell outer membrane</location>
    </subcellularLocation>
</comment>
<evidence type="ECO:0000256" key="4">
    <source>
        <dbReference type="ARBA" id="ARBA00023136"/>
    </source>
</evidence>